<comment type="caution">
    <text evidence="1">The sequence shown here is derived from an EMBL/GenBank/DDBJ whole genome shotgun (WGS) entry which is preliminary data.</text>
</comment>
<accession>A0A133ZN31</accession>
<evidence type="ECO:0000313" key="2">
    <source>
        <dbReference type="Proteomes" id="UP000070394"/>
    </source>
</evidence>
<protein>
    <submittedName>
        <fullName evidence="1">Uncharacterized protein</fullName>
    </submittedName>
</protein>
<gene>
    <name evidence="1" type="ORF">HMPREF1866_01767</name>
</gene>
<organism evidence="1 2">
    <name type="scientific">Lachnoanaerobaculum saburreum</name>
    <dbReference type="NCBI Taxonomy" id="467210"/>
    <lineage>
        <taxon>Bacteria</taxon>
        <taxon>Bacillati</taxon>
        <taxon>Bacillota</taxon>
        <taxon>Clostridia</taxon>
        <taxon>Lachnospirales</taxon>
        <taxon>Lachnospiraceae</taxon>
        <taxon>Lachnoanaerobaculum</taxon>
    </lineage>
</organism>
<evidence type="ECO:0000313" key="1">
    <source>
        <dbReference type="EMBL" id="KXB56857.1"/>
    </source>
</evidence>
<dbReference type="STRING" id="467210.HMPREF1866_01767"/>
<dbReference type="AlphaFoldDB" id="A0A133ZN31"/>
<dbReference type="RefSeq" id="WP_060931471.1">
    <property type="nucleotide sequence ID" value="NZ_KQ959833.1"/>
</dbReference>
<dbReference type="Proteomes" id="UP000070394">
    <property type="component" value="Unassembled WGS sequence"/>
</dbReference>
<name>A0A133ZN31_9FIRM</name>
<keyword evidence="2" id="KW-1185">Reference proteome</keyword>
<reference evidence="2" key="1">
    <citation type="submission" date="2016-01" db="EMBL/GenBank/DDBJ databases">
        <authorList>
            <person name="Mitreva M."/>
            <person name="Pepin K.H."/>
            <person name="Mihindukulasuriya K.A."/>
            <person name="Fulton R."/>
            <person name="Fronick C."/>
            <person name="O'Laughlin M."/>
            <person name="Miner T."/>
            <person name="Herter B."/>
            <person name="Rosa B.A."/>
            <person name="Cordes M."/>
            <person name="Tomlinson C."/>
            <person name="Wollam A."/>
            <person name="Palsikar V.B."/>
            <person name="Mardis E.R."/>
            <person name="Wilson R.K."/>
        </authorList>
    </citation>
    <scope>NUCLEOTIDE SEQUENCE [LARGE SCALE GENOMIC DNA]</scope>
    <source>
        <strain evidence="2">DNF00896</strain>
    </source>
</reference>
<dbReference type="OrthoDB" id="2004584at2"/>
<dbReference type="EMBL" id="LSDA01000099">
    <property type="protein sequence ID" value="KXB56857.1"/>
    <property type="molecule type" value="Genomic_DNA"/>
</dbReference>
<sequence>MEGIDVIYNKQILTLTRFWGDNRLCLFAKNPSQIHIPKMEFVGGYPNEWCIFIDNLTDDEKAEITDLNGRHINLQEIGI</sequence>
<proteinExistence type="predicted"/>
<dbReference type="PATRIC" id="fig|467210.3.peg.1753"/>